<feature type="region of interest" description="Disordered" evidence="1">
    <location>
        <begin position="1"/>
        <end position="40"/>
    </location>
</feature>
<gene>
    <name evidence="2" type="ORF">TSPGSL018_23724</name>
</gene>
<sequence length="49" mass="5294">MDAQLGKAKGAGTSRSYHEDRPETSAARGASGGNTKHRQRNLAMWVSCF</sequence>
<protein>
    <submittedName>
        <fullName evidence="2">Uncharacterized protein</fullName>
    </submittedName>
</protein>
<accession>A0A061QNS9</accession>
<evidence type="ECO:0000313" key="2">
    <source>
        <dbReference type="EMBL" id="JAC62307.1"/>
    </source>
</evidence>
<proteinExistence type="predicted"/>
<name>A0A061QNS9_9CHLO</name>
<reference evidence="2" key="1">
    <citation type="submission" date="2014-05" db="EMBL/GenBank/DDBJ databases">
        <title>The transcriptome of the halophilic microalga Tetraselmis sp. GSL018 isolated from the Great Salt Lake, Utah.</title>
        <authorList>
            <person name="Jinkerson R.E."/>
            <person name="D'Adamo S."/>
            <person name="Posewitz M.C."/>
        </authorList>
    </citation>
    <scope>NUCLEOTIDE SEQUENCE</scope>
    <source>
        <strain evidence="2">GSL018</strain>
    </source>
</reference>
<dbReference type="EMBL" id="GBEZ01024709">
    <property type="protein sequence ID" value="JAC62307.1"/>
    <property type="molecule type" value="Transcribed_RNA"/>
</dbReference>
<organism evidence="2">
    <name type="scientific">Tetraselmis sp. GSL018</name>
    <dbReference type="NCBI Taxonomy" id="582737"/>
    <lineage>
        <taxon>Eukaryota</taxon>
        <taxon>Viridiplantae</taxon>
        <taxon>Chlorophyta</taxon>
        <taxon>core chlorophytes</taxon>
        <taxon>Chlorodendrophyceae</taxon>
        <taxon>Chlorodendrales</taxon>
        <taxon>Chlorodendraceae</taxon>
        <taxon>Tetraselmis</taxon>
    </lineage>
</organism>
<dbReference type="AlphaFoldDB" id="A0A061QNS9"/>
<evidence type="ECO:0000256" key="1">
    <source>
        <dbReference type="SAM" id="MobiDB-lite"/>
    </source>
</evidence>